<feature type="transmembrane region" description="Helical" evidence="1">
    <location>
        <begin position="290"/>
        <end position="312"/>
    </location>
</feature>
<dbReference type="InterPro" id="IPR026841">
    <property type="entry name" value="Aur1/Ipt1"/>
</dbReference>
<keyword evidence="1" id="KW-0812">Transmembrane</keyword>
<proteinExistence type="predicted"/>
<evidence type="ECO:0000256" key="1">
    <source>
        <dbReference type="SAM" id="Phobius"/>
    </source>
</evidence>
<dbReference type="Pfam" id="PF14378">
    <property type="entry name" value="PAP2_3"/>
    <property type="match status" value="1"/>
</dbReference>
<sequence length="329" mass="36496">MPEQQKIDLRLVQLWPSGITPYACGLLIVGVILFIDAVWLRFAGYTVPVGDIIGACKGIGILAGIAVILRMLRATPRYESITVKFRYAEISDIAAWFALIVCFVPSMCVLSYLCVTLNAPLVERSLIRFDHAIGFNWLAAYQWVRSHPHVQHVLSFAYESGRWQLISIPFILGLSGRREALPEFFFLLALTSALLLVASTPFPAESAFVHFNVSDPNTASTVSDFAALRSGTLRAINLANAQGLVSMPSFHTALAIVFTYSLRRIRWLFAIAALLNLTMILSTPTQGGHYLADVAGGLLLAAVSIQMTRTCYRRRTLQQRIAERPFSFR</sequence>
<evidence type="ECO:0000259" key="2">
    <source>
        <dbReference type="Pfam" id="PF14378"/>
    </source>
</evidence>
<name>A0A5B0H881_9BURK</name>
<protein>
    <submittedName>
        <fullName evidence="3">Phosphatase PAP2 family protein</fullName>
    </submittedName>
</protein>
<comment type="caution">
    <text evidence="3">The sequence shown here is derived from an EMBL/GenBank/DDBJ whole genome shotgun (WGS) entry which is preliminary data.</text>
</comment>
<dbReference type="GO" id="GO:0016020">
    <property type="term" value="C:membrane"/>
    <property type="evidence" value="ECO:0007669"/>
    <property type="project" value="UniProtKB-SubCell"/>
</dbReference>
<keyword evidence="4" id="KW-1185">Reference proteome</keyword>
<feature type="transmembrane region" description="Helical" evidence="1">
    <location>
        <begin position="93"/>
        <end position="113"/>
    </location>
</feature>
<dbReference type="AlphaFoldDB" id="A0A5B0H881"/>
<evidence type="ECO:0000313" key="4">
    <source>
        <dbReference type="Proteomes" id="UP000325273"/>
    </source>
</evidence>
<accession>A0A5B0H881</accession>
<evidence type="ECO:0000313" key="3">
    <source>
        <dbReference type="EMBL" id="KAA1011341.1"/>
    </source>
</evidence>
<dbReference type="RefSeq" id="WP_149670774.1">
    <property type="nucleotide sequence ID" value="NZ_VTUZ01000009.1"/>
</dbReference>
<dbReference type="InterPro" id="IPR036938">
    <property type="entry name" value="PAP2/HPO_sf"/>
</dbReference>
<feature type="transmembrane region" description="Helical" evidence="1">
    <location>
        <begin position="21"/>
        <end position="40"/>
    </location>
</feature>
<dbReference type="EMBL" id="VTUZ01000009">
    <property type="protein sequence ID" value="KAA1011341.1"/>
    <property type="molecule type" value="Genomic_DNA"/>
</dbReference>
<keyword evidence="1" id="KW-0472">Membrane</keyword>
<dbReference type="Gene3D" id="1.20.144.10">
    <property type="entry name" value="Phosphatidic acid phosphatase type 2/haloperoxidase"/>
    <property type="match status" value="1"/>
</dbReference>
<reference evidence="3 4" key="1">
    <citation type="submission" date="2019-08" db="EMBL/GenBank/DDBJ databases">
        <title>Paraburkholderia sp. DCY113.</title>
        <authorList>
            <person name="Kang J."/>
        </authorList>
    </citation>
    <scope>NUCLEOTIDE SEQUENCE [LARGE SCALE GENOMIC DNA]</scope>
    <source>
        <strain evidence="3 4">DCY113</strain>
    </source>
</reference>
<gene>
    <name evidence="3" type="ORF">FVF58_15485</name>
</gene>
<feature type="transmembrane region" description="Helical" evidence="1">
    <location>
        <begin position="184"/>
        <end position="204"/>
    </location>
</feature>
<dbReference type="SUPFAM" id="SSF48317">
    <property type="entry name" value="Acid phosphatase/Vanadium-dependent haloperoxidase"/>
    <property type="match status" value="1"/>
</dbReference>
<feature type="domain" description="Inositolphosphotransferase Aur1/Ipt1" evidence="2">
    <location>
        <begin position="125"/>
        <end position="305"/>
    </location>
</feature>
<organism evidence="3 4">
    <name type="scientific">Paraburkholderia panacisoli</name>
    <dbReference type="NCBI Taxonomy" id="2603818"/>
    <lineage>
        <taxon>Bacteria</taxon>
        <taxon>Pseudomonadati</taxon>
        <taxon>Pseudomonadota</taxon>
        <taxon>Betaproteobacteria</taxon>
        <taxon>Burkholderiales</taxon>
        <taxon>Burkholderiaceae</taxon>
        <taxon>Paraburkholderia</taxon>
    </lineage>
</organism>
<dbReference type="Proteomes" id="UP000325273">
    <property type="component" value="Unassembled WGS sequence"/>
</dbReference>
<feature type="transmembrane region" description="Helical" evidence="1">
    <location>
        <begin position="52"/>
        <end position="72"/>
    </location>
</feature>
<keyword evidence="1" id="KW-1133">Transmembrane helix</keyword>
<feature type="transmembrane region" description="Helical" evidence="1">
    <location>
        <begin position="267"/>
        <end position="284"/>
    </location>
</feature>